<evidence type="ECO:0000313" key="4">
    <source>
        <dbReference type="EMBL" id="HEA17886.1"/>
    </source>
</evidence>
<reference evidence="4" key="1">
    <citation type="journal article" date="2020" name="mSystems">
        <title>Genome- and Community-Level Interaction Insights into Carbon Utilization and Element Cycling Functions of Hydrothermarchaeota in Hydrothermal Sediment.</title>
        <authorList>
            <person name="Zhou Z."/>
            <person name="Liu Y."/>
            <person name="Xu W."/>
            <person name="Pan J."/>
            <person name="Luo Z.H."/>
            <person name="Li M."/>
        </authorList>
    </citation>
    <scope>NUCLEOTIDE SEQUENCE [LARGE SCALE GENOMIC DNA]</scope>
    <source>
        <strain evidence="4">HyVt-346</strain>
    </source>
</reference>
<dbReference type="SUPFAM" id="SSF51735">
    <property type="entry name" value="NAD(P)-binding Rossmann-fold domains"/>
    <property type="match status" value="1"/>
</dbReference>
<feature type="domain" description="Gfo/Idh/MocA-like oxidoreductase N-terminal" evidence="2">
    <location>
        <begin position="7"/>
        <end position="136"/>
    </location>
</feature>
<evidence type="ECO:0000256" key="1">
    <source>
        <dbReference type="ARBA" id="ARBA00022729"/>
    </source>
</evidence>
<dbReference type="SUPFAM" id="SSF55347">
    <property type="entry name" value="Glyceraldehyde-3-phosphate dehydrogenase-like, C-terminal domain"/>
    <property type="match status" value="1"/>
</dbReference>
<dbReference type="Pfam" id="PF01408">
    <property type="entry name" value="GFO_IDH_MocA"/>
    <property type="match status" value="1"/>
</dbReference>
<evidence type="ECO:0000259" key="2">
    <source>
        <dbReference type="Pfam" id="PF01408"/>
    </source>
</evidence>
<dbReference type="Gene3D" id="3.40.50.720">
    <property type="entry name" value="NAD(P)-binding Rossmann-like Domain"/>
    <property type="match status" value="1"/>
</dbReference>
<dbReference type="InterPro" id="IPR055170">
    <property type="entry name" value="GFO_IDH_MocA-like_dom"/>
</dbReference>
<dbReference type="Pfam" id="PF22725">
    <property type="entry name" value="GFO_IDH_MocA_C3"/>
    <property type="match status" value="1"/>
</dbReference>
<proteinExistence type="predicted"/>
<keyword evidence="1" id="KW-0732">Signal</keyword>
<dbReference type="PANTHER" id="PTHR43708:SF3">
    <property type="entry name" value="OXIDOREDUCTASE"/>
    <property type="match status" value="1"/>
</dbReference>
<dbReference type="AlphaFoldDB" id="A0A7V1GFG4"/>
<evidence type="ECO:0000259" key="3">
    <source>
        <dbReference type="Pfam" id="PF22725"/>
    </source>
</evidence>
<dbReference type="GO" id="GO:0000166">
    <property type="term" value="F:nucleotide binding"/>
    <property type="evidence" value="ECO:0007669"/>
    <property type="project" value="InterPro"/>
</dbReference>
<dbReference type="EMBL" id="DRGM01000167">
    <property type="protein sequence ID" value="HEA17886.1"/>
    <property type="molecule type" value="Genomic_DNA"/>
</dbReference>
<gene>
    <name evidence="4" type="ORF">ENH88_15870</name>
</gene>
<accession>A0A7V1GFG4</accession>
<dbReference type="Gene3D" id="3.30.360.10">
    <property type="entry name" value="Dihydrodipicolinate Reductase, domain 2"/>
    <property type="match status" value="1"/>
</dbReference>
<dbReference type="InterPro" id="IPR036291">
    <property type="entry name" value="NAD(P)-bd_dom_sf"/>
</dbReference>
<dbReference type="InterPro" id="IPR000683">
    <property type="entry name" value="Gfo/Idh/MocA-like_OxRdtase_N"/>
</dbReference>
<dbReference type="Proteomes" id="UP000886188">
    <property type="component" value="Unassembled WGS sequence"/>
</dbReference>
<dbReference type="RefSeq" id="WP_304183640.1">
    <property type="nucleotide sequence ID" value="NZ_DRGM01000167.1"/>
</dbReference>
<dbReference type="PANTHER" id="PTHR43708">
    <property type="entry name" value="CONSERVED EXPRESSED OXIDOREDUCTASE (EUROFUNG)"/>
    <property type="match status" value="1"/>
</dbReference>
<comment type="caution">
    <text evidence="4">The sequence shown here is derived from an EMBL/GenBank/DDBJ whole genome shotgun (WGS) entry which is preliminary data.</text>
</comment>
<protein>
    <submittedName>
        <fullName evidence="4">Gfo/Idh/MocA family oxidoreductase</fullName>
    </submittedName>
</protein>
<feature type="domain" description="GFO/IDH/MocA-like oxidoreductase" evidence="3">
    <location>
        <begin position="147"/>
        <end position="277"/>
    </location>
</feature>
<sequence length="391" mass="42422">MNKTKVRMGMVGGAQGAFIGAIHRIAARLDGLIELVAGSFSSDPTRSQATAAMLGINPTRCYDSYQQMFIEEAKLPADQRIDFVAIVTPNHLHFPIATLAIESGFHVLSDKPATLNLQEALLLAQTLHSSDCLYGLTHTYTGYPMIKEARHRIAQGELGAIRKVVVEYSQGWLSSNEDEQAKQANWRLDPQKAGISCCIADIGVHAANLAEYVSDLEITALCADLNHVVPGRTLDDDGTVLLRFNSGCKGVLMASQVALGEENNLNLRIYGDKASIEWSQMEPNSLWLKSHNAPTTLLRAGVALKSNAAQDALRAPAGHPEGYLEAFANIYVNFAKQINAKKAGELASNADYDVPGIKEAIRGMAFIENAVEAASQDTKWHPFKIGSANYE</sequence>
<name>A0A7V1GFG4_9GAMM</name>
<organism evidence="4">
    <name type="scientific">Pseudoalteromonas prydzensis</name>
    <dbReference type="NCBI Taxonomy" id="182141"/>
    <lineage>
        <taxon>Bacteria</taxon>
        <taxon>Pseudomonadati</taxon>
        <taxon>Pseudomonadota</taxon>
        <taxon>Gammaproteobacteria</taxon>
        <taxon>Alteromonadales</taxon>
        <taxon>Pseudoalteromonadaceae</taxon>
        <taxon>Pseudoalteromonas</taxon>
    </lineage>
</organism>
<dbReference type="InterPro" id="IPR051317">
    <property type="entry name" value="Gfo/Idh/MocA_oxidoreduct"/>
</dbReference>